<dbReference type="EMBL" id="JBJURJ010000017">
    <property type="protein sequence ID" value="MFM9331195.1"/>
    <property type="molecule type" value="Genomic_DNA"/>
</dbReference>
<keyword evidence="1" id="KW-0808">Transferase</keyword>
<comment type="caution">
    <text evidence="1">The sequence shown here is derived from an EMBL/GenBank/DDBJ whole genome shotgun (WGS) entry which is preliminary data.</text>
</comment>
<name>A0ACC7P4J4_9BACL</name>
<evidence type="ECO:0000313" key="2">
    <source>
        <dbReference type="Proteomes" id="UP001631969"/>
    </source>
</evidence>
<protein>
    <submittedName>
        <fullName evidence="1">Aminotransferase class V-fold PLP-dependent enzyme</fullName>
    </submittedName>
</protein>
<dbReference type="Proteomes" id="UP001631969">
    <property type="component" value="Unassembled WGS sequence"/>
</dbReference>
<accession>A0ACC7P4J4</accession>
<keyword evidence="1" id="KW-0032">Aminotransferase</keyword>
<gene>
    <name evidence="1" type="ORF">ACI1P1_23145</name>
</gene>
<reference evidence="1" key="1">
    <citation type="submission" date="2024-12" db="EMBL/GenBank/DDBJ databases">
        <authorList>
            <person name="Wu N."/>
        </authorList>
    </citation>
    <scope>NUCLEOTIDE SEQUENCE</scope>
    <source>
        <strain evidence="1">P15</strain>
    </source>
</reference>
<proteinExistence type="predicted"/>
<sequence length="536" mass="59011">MPNTRGIPDGSMDEAAAFAAVRRNIIGGERMIRTPDGPRKMIYADWCASGRLYRPIEEYMERYIGPLVGNTHTDSNATGASMTMAYSLAGSIIKRHVHASSRDVLMYCGTGMTGAVNKLQRLLQIRAPKGLQDRLCLPAEERPVIFITHMEHHSNHISWLETTGEVVMVPPDENGLVSPAVLDCTVSCYADRPLKIGAFTACSNVTGLMTPIAELAAVMHRHGGLAFADYSASAPYVDMDMHPPLPGGWLDALYFSPHKFLGGPGTSGVLVMAGRLLGSPVPDEPGGGTVMWTDPWGKRTYLGNAEEREDGGTPGFLQAVRTALCIKLKEEMGTEAMLRREKRLLEVLWPYLDSCPGIHVLEREHRHRLGIVSFHIEGMHYKLVTRLLNDRFGIQARGGCSCSGSYGHYLYGIGPDASDYIHHQILNGNLEWKPGWVRISLHPAMSEEEVAVIGRAVRDIARHGRIWGEAYCLDRDTGEVLHTGGGHAAEWDTPDELEAEWQVLLQQSLQLSHLENVHRGIVEGDPALVPHVAQFP</sequence>
<evidence type="ECO:0000313" key="1">
    <source>
        <dbReference type="EMBL" id="MFM9331195.1"/>
    </source>
</evidence>
<organism evidence="1 2">
    <name type="scientific">Paenibacillus mesotrionivorans</name>
    <dbReference type="NCBI Taxonomy" id="3160968"/>
    <lineage>
        <taxon>Bacteria</taxon>
        <taxon>Bacillati</taxon>
        <taxon>Bacillota</taxon>
        <taxon>Bacilli</taxon>
        <taxon>Bacillales</taxon>
        <taxon>Paenibacillaceae</taxon>
        <taxon>Paenibacillus</taxon>
    </lineage>
</organism>
<keyword evidence="2" id="KW-1185">Reference proteome</keyword>